<dbReference type="AlphaFoldDB" id="A0A4Y9SA05"/>
<dbReference type="OrthoDB" id="9794445at2"/>
<dbReference type="SUPFAM" id="SSF53474">
    <property type="entry name" value="alpha/beta-Hydrolases"/>
    <property type="match status" value="1"/>
</dbReference>
<dbReference type="Proteomes" id="UP000297729">
    <property type="component" value="Unassembled WGS sequence"/>
</dbReference>
<dbReference type="EMBL" id="SPVG01000180">
    <property type="protein sequence ID" value="TFW18678.1"/>
    <property type="molecule type" value="Genomic_DNA"/>
</dbReference>
<evidence type="ECO:0000259" key="2">
    <source>
        <dbReference type="Pfam" id="PF07859"/>
    </source>
</evidence>
<proteinExistence type="predicted"/>
<dbReference type="InterPro" id="IPR050300">
    <property type="entry name" value="GDXG_lipolytic_enzyme"/>
</dbReference>
<evidence type="ECO:0000313" key="4">
    <source>
        <dbReference type="Proteomes" id="UP000297729"/>
    </source>
</evidence>
<accession>A0A4Y9SA05</accession>
<dbReference type="PANTHER" id="PTHR48081:SF8">
    <property type="entry name" value="ALPHA_BETA HYDROLASE FOLD-3 DOMAIN-CONTAINING PROTEIN-RELATED"/>
    <property type="match status" value="1"/>
</dbReference>
<comment type="caution">
    <text evidence="3">The sequence shown here is derived from an EMBL/GenBank/DDBJ whole genome shotgun (WGS) entry which is preliminary data.</text>
</comment>
<dbReference type="Pfam" id="PF07859">
    <property type="entry name" value="Abhydrolase_3"/>
    <property type="match status" value="1"/>
</dbReference>
<keyword evidence="1 3" id="KW-0378">Hydrolase</keyword>
<dbReference type="Gene3D" id="3.40.50.1820">
    <property type="entry name" value="alpha/beta hydrolase"/>
    <property type="match status" value="1"/>
</dbReference>
<reference evidence="3 4" key="1">
    <citation type="submission" date="2019-03" db="EMBL/GenBank/DDBJ databases">
        <title>Draft Genome Sequence of Duganella callidus sp. nov., a Novel Duganella Species Isolated from Cultivated Soil.</title>
        <authorList>
            <person name="Raths R."/>
            <person name="Peta V."/>
            <person name="Bucking H."/>
        </authorList>
    </citation>
    <scope>NUCLEOTIDE SEQUENCE [LARGE SCALE GENOMIC DNA]</scope>
    <source>
        <strain evidence="3 4">DN04</strain>
    </source>
</reference>
<evidence type="ECO:0000313" key="3">
    <source>
        <dbReference type="EMBL" id="TFW18678.1"/>
    </source>
</evidence>
<dbReference type="GO" id="GO:0016787">
    <property type="term" value="F:hydrolase activity"/>
    <property type="evidence" value="ECO:0007669"/>
    <property type="project" value="UniProtKB-KW"/>
</dbReference>
<keyword evidence="4" id="KW-1185">Reference proteome</keyword>
<dbReference type="InterPro" id="IPR013094">
    <property type="entry name" value="AB_hydrolase_3"/>
</dbReference>
<sequence>MEKITRFISHRIPRELSFQGPQGILQASHWLPEETAASYDNLIVFFHGGYFVANDSESLTSLFHDLTSIPANTALLVLHYTLASTSPFPAALEDGYSALLWAVRNSKALKWSGANLIVAGIEAGANLAASVALVCRDRKMPLLSGQLLIMPMLDPGLTSGSMRDAHEEPAQLSAANRCVHGYRQYLPDVVDRLHPYASPLNAHRLKDLPPALILSADADPLRDEAETYASRLITAGIATSTLRLAAFPLDDHNARSACAAGSEAVSAIAAFLHTIQHRPKPSKPPAMSI</sequence>
<gene>
    <name evidence="3" type="ORF">E4L98_17685</name>
</gene>
<name>A0A4Y9SA05_9BURK</name>
<dbReference type="InterPro" id="IPR029058">
    <property type="entry name" value="AB_hydrolase_fold"/>
</dbReference>
<organism evidence="3 4">
    <name type="scientific">Duganella callida</name>
    <dbReference type="NCBI Taxonomy" id="2561932"/>
    <lineage>
        <taxon>Bacteria</taxon>
        <taxon>Pseudomonadati</taxon>
        <taxon>Pseudomonadota</taxon>
        <taxon>Betaproteobacteria</taxon>
        <taxon>Burkholderiales</taxon>
        <taxon>Oxalobacteraceae</taxon>
        <taxon>Telluria group</taxon>
        <taxon>Duganella</taxon>
    </lineage>
</organism>
<evidence type="ECO:0000256" key="1">
    <source>
        <dbReference type="ARBA" id="ARBA00022801"/>
    </source>
</evidence>
<protein>
    <submittedName>
        <fullName evidence="3">Alpha/beta hydrolase</fullName>
    </submittedName>
</protein>
<dbReference type="PANTHER" id="PTHR48081">
    <property type="entry name" value="AB HYDROLASE SUPERFAMILY PROTEIN C4A8.06C"/>
    <property type="match status" value="1"/>
</dbReference>
<feature type="domain" description="Alpha/beta hydrolase fold-3" evidence="2">
    <location>
        <begin position="43"/>
        <end position="241"/>
    </location>
</feature>
<dbReference type="RefSeq" id="WP_135202861.1">
    <property type="nucleotide sequence ID" value="NZ_SPVG01000180.1"/>
</dbReference>